<dbReference type="OrthoDB" id="5876684at2759"/>
<dbReference type="Pfam" id="PF05585">
    <property type="entry name" value="DUF1758"/>
    <property type="match status" value="1"/>
</dbReference>
<feature type="transmembrane region" description="Helical" evidence="3">
    <location>
        <begin position="2003"/>
        <end position="2022"/>
    </location>
</feature>
<dbReference type="InterPro" id="IPR005312">
    <property type="entry name" value="DUF1759"/>
</dbReference>
<dbReference type="Pfam" id="PF18701">
    <property type="entry name" value="DUF5641"/>
    <property type="match status" value="1"/>
</dbReference>
<reference evidence="7 8" key="1">
    <citation type="submission" date="2014-03" db="EMBL/GenBank/DDBJ databases">
        <title>Draft genome of the hookworm Oesophagostomum dentatum.</title>
        <authorList>
            <person name="Mitreva M."/>
        </authorList>
    </citation>
    <scope>NUCLEOTIDE SEQUENCE [LARGE SCALE GENOMIC DNA]</scope>
    <source>
        <strain evidence="7 8">OD-Hann</strain>
    </source>
</reference>
<dbReference type="GO" id="GO:0006508">
    <property type="term" value="P:proteolysis"/>
    <property type="evidence" value="ECO:0007669"/>
    <property type="project" value="InterPro"/>
</dbReference>
<evidence type="ECO:0000256" key="3">
    <source>
        <dbReference type="SAM" id="Phobius"/>
    </source>
</evidence>
<keyword evidence="1" id="KW-0862">Zinc</keyword>
<protein>
    <submittedName>
        <fullName evidence="7">Integrase core domain protein</fullName>
    </submittedName>
</protein>
<dbReference type="Gene3D" id="2.60.40.3770">
    <property type="match status" value="1"/>
</dbReference>
<evidence type="ECO:0000256" key="1">
    <source>
        <dbReference type="PROSITE-ProRule" id="PRU00047"/>
    </source>
</evidence>
<dbReference type="SUPFAM" id="SSF56672">
    <property type="entry name" value="DNA/RNA polymerases"/>
    <property type="match status" value="1"/>
</dbReference>
<dbReference type="SMART" id="SM00343">
    <property type="entry name" value="ZnF_C2HC"/>
    <property type="match status" value="3"/>
</dbReference>
<dbReference type="InterPro" id="IPR008737">
    <property type="entry name" value="DUF1758"/>
</dbReference>
<dbReference type="Pfam" id="PF05380">
    <property type="entry name" value="Peptidase_A17"/>
    <property type="match status" value="1"/>
</dbReference>
<feature type="compositionally biased region" description="Polar residues" evidence="2">
    <location>
        <begin position="1837"/>
        <end position="1852"/>
    </location>
</feature>
<evidence type="ECO:0000259" key="6">
    <source>
        <dbReference type="PROSITE" id="PS50994"/>
    </source>
</evidence>
<organism evidence="7 8">
    <name type="scientific">Oesophagostomum dentatum</name>
    <name type="common">Nodular worm</name>
    <dbReference type="NCBI Taxonomy" id="61180"/>
    <lineage>
        <taxon>Eukaryota</taxon>
        <taxon>Metazoa</taxon>
        <taxon>Ecdysozoa</taxon>
        <taxon>Nematoda</taxon>
        <taxon>Chromadorea</taxon>
        <taxon>Rhabditida</taxon>
        <taxon>Rhabditina</taxon>
        <taxon>Rhabditomorpha</taxon>
        <taxon>Strongyloidea</taxon>
        <taxon>Strongylidae</taxon>
        <taxon>Oesophagostomum</taxon>
    </lineage>
</organism>
<keyword evidence="8" id="KW-1185">Reference proteome</keyword>
<dbReference type="InterPro" id="IPR001995">
    <property type="entry name" value="Peptidase_A2_cat"/>
</dbReference>
<dbReference type="GO" id="GO:0015074">
    <property type="term" value="P:DNA integration"/>
    <property type="evidence" value="ECO:0007669"/>
    <property type="project" value="InterPro"/>
</dbReference>
<dbReference type="InterPro" id="IPR012337">
    <property type="entry name" value="RNaseH-like_sf"/>
</dbReference>
<dbReference type="Pfam" id="PF17921">
    <property type="entry name" value="Integrase_H2C2"/>
    <property type="match status" value="1"/>
</dbReference>
<dbReference type="GO" id="GO:0003676">
    <property type="term" value="F:nucleic acid binding"/>
    <property type="evidence" value="ECO:0007669"/>
    <property type="project" value="InterPro"/>
</dbReference>
<keyword evidence="3" id="KW-0812">Transmembrane</keyword>
<dbReference type="InterPro" id="IPR041588">
    <property type="entry name" value="Integrase_H2C2"/>
</dbReference>
<dbReference type="InterPro" id="IPR043128">
    <property type="entry name" value="Rev_trsase/Diguanyl_cyclase"/>
</dbReference>
<dbReference type="PROSITE" id="PS50994">
    <property type="entry name" value="INTEGRASE"/>
    <property type="match status" value="1"/>
</dbReference>
<dbReference type="Gene3D" id="3.30.70.270">
    <property type="match status" value="1"/>
</dbReference>
<dbReference type="GO" id="GO:0042575">
    <property type="term" value="C:DNA polymerase complex"/>
    <property type="evidence" value="ECO:0007669"/>
    <property type="project" value="UniProtKB-ARBA"/>
</dbReference>
<dbReference type="PANTHER" id="PTHR47331">
    <property type="entry name" value="PHD-TYPE DOMAIN-CONTAINING PROTEIN"/>
    <property type="match status" value="1"/>
</dbReference>
<dbReference type="InterPro" id="IPR040676">
    <property type="entry name" value="DUF5641"/>
</dbReference>
<dbReference type="InterPro" id="IPR008042">
    <property type="entry name" value="Retrotrans_Pao"/>
</dbReference>
<feature type="transmembrane region" description="Helical" evidence="3">
    <location>
        <begin position="1880"/>
        <end position="1899"/>
    </location>
</feature>
<name>A0A0B1SVQ1_OESDE</name>
<dbReference type="InterPro" id="IPR001878">
    <property type="entry name" value="Znf_CCHC"/>
</dbReference>
<accession>A0A0B1SVQ1</accession>
<feature type="transmembrane region" description="Helical" evidence="3">
    <location>
        <begin position="2070"/>
        <end position="2088"/>
    </location>
</feature>
<feature type="transmembrane region" description="Helical" evidence="3">
    <location>
        <begin position="2034"/>
        <end position="2058"/>
    </location>
</feature>
<keyword evidence="3" id="KW-1133">Transmembrane helix</keyword>
<evidence type="ECO:0000313" key="8">
    <source>
        <dbReference type="Proteomes" id="UP000053660"/>
    </source>
</evidence>
<dbReference type="InterPro" id="IPR009878">
    <property type="entry name" value="Phlebovirus_G2_fusion"/>
</dbReference>
<dbReference type="GO" id="GO:0008270">
    <property type="term" value="F:zinc ion binding"/>
    <property type="evidence" value="ECO:0007669"/>
    <property type="project" value="UniProtKB-KW"/>
</dbReference>
<evidence type="ECO:0000259" key="5">
    <source>
        <dbReference type="PROSITE" id="PS50175"/>
    </source>
</evidence>
<evidence type="ECO:0000256" key="2">
    <source>
        <dbReference type="SAM" id="MobiDB-lite"/>
    </source>
</evidence>
<sequence>MAGPASLRSQKGILTRYCNNLVQATSVAQNVAQLDFTNLDMRTMKEAQEAVFELEAKSKLVSDALQNFTSMSDSVMDALSEEQEKQVHEYIEKAHAALEGAQDLAIKIEAMRISAQERTNLPPGAGLTGSTAPRLPAIPIPNFSGKVWEFSNFWTLFEANVHNQALTKLQKFNYLLSALRGEARDLIRRFPVTEQNYDHAIEFLRTKYGDDSELIGYLQSRLENARAEGQSVPSQRKLLEHIIPIVIQLEEKGVYLNGSYTAQKLLSKFNTRIQRKVLENYIHPKMQETDWKLRDILSELDKVISTEERIDKMVEKHESITKRPFKEEIKRHDSKPNSLSTTTPCMFCTALDHRSGDCRKYATIEQRRECMKTKNLCLNCGKTGHFVKECMRDGCKLCSGKKHHFTICPQRTNRSSVTHLPGRSPSKFPIKRQVKTNSVTAEAEDVNSPHEIVEAPGLLATPEESLRIEEEDKVIVQNQATVTLPVQQKVLLLTGIARIRNERLNKWQNVEILFDTGADQSFISEELATELGLETSERINFLVYTFCNSKPQRTMSGLIKLSIWDSDGGKHEVELYTAPLLIGKESTAQLTDADIAYIRRHRIPLSRTSQRHTSNPQILLGCDQLWTLLESPKPRHTLPSGMQLIPSKLGYLLAGKQSFSTQPKRKRHRTPSVNVNIALNFEEELDRWDNFWSFDSAGVGEFGGSQDAEKAAVNEKVLRFFEETLEKREDGYYVRFPYKEDHPPLPSNKSIALKRLRSVIDSFKDKPELSLEYEKTFRDQEEKGIIEEIPNEKPCEGSVLHYVPHQPVVTPHKETTKVRIVFDASAHFKGCPSLNDIMHQGPLILPDLYAMLLRFRVPEYVAVSDVEKAFLQVHLREEDRDATRFFWVKDQSRPIDEDNLITYRFTRVTFGLNVSPFLLGATIQHHLRNEVKDKALAKEICSNLYVDNLILSGRYQSDLCKKAIAARDIFGEMGMNLREFLSNSNSLLSILPEEACANGNIQKVLGIEWNATQDTLKIGCSMTNKRRLTKREVARCIASIFDPMGLMTPLLTKAKRFQQRLWENGFEWDVDLPEELKQEWKCIVDGADNFQKMLPRRLVSDYSAHRLAVFADASEIAMAACAYILGEHSSALVMAKSKLPSIRFKATMPKLEMNALTMATRLAHSTFTALKESLIHDTWEIYIFSDSQIALSWLSTPSNDTSPGVLVGNRLKEIRKITEALQEVGVRVHFQYVKSTENPADAATRGLTNVQLQSHFWWTGPDFLKEPFEKWPLSNYSLHQEAINCLHVRTFNEDSSPREKSIIDLNRYSRFTVAKRIVAYMLQFLKKVLKPLDNSRKEEIFKNVPELKMVSKNRGITGTDIRAARLAITRNHQEIYLEEDYRKSMDNSLILFRDDQGIWRSRGRLGNSTLNEEAKHPALVVPNTSLARLIIHEAHGDYHRGVEHTIAAIREHYWIPKLRQQVRKYINSCVLCRRFNALPYRYPDTTDLPECRVMRSRPFQHIGLDLFDLPTTQDGSEITKSYGCIFICMVTRMIHLEVLKSMDTEHFINALRRFAARRGVPESITCDNAPTFVLSSEILTRNEPTLTLPEDIAKTVSNREIEWRHITPYAPWQGGFYERLIKSIKHALYKALRGAPELSLDSLTTIIAEVEGCLNTRPLTYQGSSHEQLCTIRPIDFIQRDLVLTLPLEHLSDASKDDPDYLPPLEQRALQTRSQAQEAIRTSCEFTEKFWNIWQKQYLTSLRETHRKHAIRERQGTQVPRIGDVVLVSDPIIPRNEWKLGLVTDVKISSDGVIREVELRTSTRRKIRRPVNLVVPLELSDDQNPATSAEMPDKSINDSYKGSSAENPNTKRTYNLRPRYPVCYDESSANALSVLPSRRLTTDIVLLHIMLAMLLTTTLEGAPTGIRMTCINGGALIQGALNQSIEVCADNTCKYVKPSSDPFRVKFPPEDISQDYLVTVKWNAKGQLVVMETLCRGFDFCSNLDCLFCSTVLFNPECWPRGAIFIAALLIYLLVALVYLLLYVPMTIGKPVRIILYGLNAIIRFLIRSCGYVCLRMIKMLLRRQRRPMSIRFAAALAMLTLSVPFLIQRATACQQVNVFDHYGTVCTSTNGTETCRISLSEILKINTFKQEACLRLIRNSTMIAHIKVRWKGLYLHCDQETLYFTRSTSLRVIDSKRCPNMGSCIGRKCAEVDSNSLLPELESGNNAPGRTACFESCGGLGCDCFYPSSGCLFYRVYAVPTDKKIYEMFRCARWREEVKMEISTEDFSSGKESYVFPLTPNVPIELPGMQITMTSITLPPTPLLNDHFITDGRDTAVWKNIITPHLHCSNYSEALSMNCTMMDDCRCAAAENKVVCQCTPSNVTREFEQVTAKLPIRTPLWELSKEHNVSVTAKIPQMVSAEFIINFHKTIAMTLLEVENQQCSVDNSVLEGCYRCTKGATAHIRCRSPTTTMGEVLCDHDAFIVQCAPDSPETILRFHLDSARQGLECTVKCGQNSQRFLITGVLKFVNPVRNSWRSNIEGNSTLYSEFRWPDFSHIADVLITWYKTLVIALVGIALALLLSYVCVHRWGLRLLLITLRALLVVAIAPFRVLACITHLLFCKRKIRSAAKKSV</sequence>
<keyword evidence="1" id="KW-0479">Metal-binding</keyword>
<feature type="domain" description="Integrase catalytic" evidence="6">
    <location>
        <begin position="1494"/>
        <end position="1682"/>
    </location>
</feature>
<keyword evidence="3" id="KW-0472">Membrane</keyword>
<dbReference type="Gene3D" id="3.10.10.10">
    <property type="entry name" value="HIV Type 1 Reverse Transcriptase, subunit A, domain 1"/>
    <property type="match status" value="1"/>
</dbReference>
<dbReference type="Pfam" id="PF07245">
    <property type="entry name" value="Phlebovirus_G2"/>
    <property type="match status" value="1"/>
</dbReference>
<dbReference type="CDD" id="cd00303">
    <property type="entry name" value="retropepsin_like"/>
    <property type="match status" value="1"/>
</dbReference>
<dbReference type="InterPro" id="IPR036397">
    <property type="entry name" value="RNaseH_sf"/>
</dbReference>
<evidence type="ECO:0000259" key="4">
    <source>
        <dbReference type="PROSITE" id="PS50158"/>
    </source>
</evidence>
<dbReference type="GO" id="GO:0004190">
    <property type="term" value="F:aspartic-type endopeptidase activity"/>
    <property type="evidence" value="ECO:0007669"/>
    <property type="project" value="InterPro"/>
</dbReference>
<feature type="transmembrane region" description="Helical" evidence="3">
    <location>
        <begin position="2580"/>
        <end position="2602"/>
    </location>
</feature>
<dbReference type="Gene3D" id="3.30.420.10">
    <property type="entry name" value="Ribonuclease H-like superfamily/Ribonuclease H"/>
    <property type="match status" value="1"/>
</dbReference>
<dbReference type="InterPro" id="IPR043502">
    <property type="entry name" value="DNA/RNA_pol_sf"/>
</dbReference>
<dbReference type="Gene3D" id="2.60.98.50">
    <property type="match status" value="1"/>
</dbReference>
<dbReference type="Pfam" id="PF03564">
    <property type="entry name" value="DUF1759"/>
    <property type="match status" value="1"/>
</dbReference>
<dbReference type="InterPro" id="IPR001584">
    <property type="entry name" value="Integrase_cat-core"/>
</dbReference>
<feature type="transmembrane region" description="Helical" evidence="3">
    <location>
        <begin position="2546"/>
        <end position="2568"/>
    </location>
</feature>
<evidence type="ECO:0000313" key="7">
    <source>
        <dbReference type="EMBL" id="KHJ89034.1"/>
    </source>
</evidence>
<feature type="region of interest" description="Disordered" evidence="2">
    <location>
        <begin position="1822"/>
        <end position="1852"/>
    </location>
</feature>
<proteinExistence type="predicted"/>
<gene>
    <name evidence="7" type="ORF">OESDEN_11155</name>
</gene>
<dbReference type="PROSITE" id="PS50175">
    <property type="entry name" value="ASP_PROT_RETROV"/>
    <property type="match status" value="1"/>
</dbReference>
<dbReference type="PANTHER" id="PTHR47331:SF1">
    <property type="entry name" value="GAG-LIKE PROTEIN"/>
    <property type="match status" value="1"/>
</dbReference>
<dbReference type="EMBL" id="KN554833">
    <property type="protein sequence ID" value="KHJ89034.1"/>
    <property type="molecule type" value="Genomic_DNA"/>
</dbReference>
<dbReference type="PROSITE" id="PS50158">
    <property type="entry name" value="ZF_CCHC"/>
    <property type="match status" value="1"/>
</dbReference>
<dbReference type="Proteomes" id="UP000053660">
    <property type="component" value="Unassembled WGS sequence"/>
</dbReference>
<feature type="domain" description="CCHC-type" evidence="4">
    <location>
        <begin position="377"/>
        <end position="390"/>
    </location>
</feature>
<keyword evidence="1" id="KW-0863">Zinc-finger</keyword>
<feature type="domain" description="Peptidase A2" evidence="5">
    <location>
        <begin position="510"/>
        <end position="525"/>
    </location>
</feature>
<dbReference type="SUPFAM" id="SSF53098">
    <property type="entry name" value="Ribonuclease H-like"/>
    <property type="match status" value="1"/>
</dbReference>
<dbReference type="Gene3D" id="1.10.340.70">
    <property type="match status" value="1"/>
</dbReference>
<dbReference type="CDD" id="cd01644">
    <property type="entry name" value="RT_pepA17"/>
    <property type="match status" value="1"/>
</dbReference>